<gene>
    <name evidence="1" type="ORF">HPB47_013234</name>
</gene>
<accession>A0AC60QZV4</accession>
<keyword evidence="2" id="KW-1185">Reference proteome</keyword>
<evidence type="ECO:0000313" key="1">
    <source>
        <dbReference type="EMBL" id="KAG0444917.1"/>
    </source>
</evidence>
<evidence type="ECO:0000313" key="2">
    <source>
        <dbReference type="Proteomes" id="UP000805193"/>
    </source>
</evidence>
<sequence length="453" mass="49032">MMSTGTQTSADDLRVPSGPPSTSGVVRQTPPPSSRKDVGVPTPSKEQGLATLAPPTALPPKGRGVTPRPSGTQRIPGLPTKPAASKGQPLATTTDEPMDQSGLKSDEDRSMSGSECSLPGTGGSTRVEFRRAGPCSALRASIGSRLSVRMVALVTAWGVGSISTTVSAAIRAVATAIVNCLGRQWVAFPQTDEEKAATREAFVRRGCLPGVVGCVDGTFVAIKAPSKHDRTVTKALYWCRKHYYALNVMVCDADMRILAFDPSMPGSTHDSFVWRRSWVRQECVAGRLLEDGEYLLGDEAYPLEPWLLSPVPGRPSLDSPAGRYNIAHASTRAVVERCIRLLKSRFRCLQRPRTLFHHPKIAGTIAAACAVLHNVCLCSEEPEPYPPSDSESESSSGDEDVTSDAAEERISVQSRCLYARGKAVRDRLVLTPCTSHLRRVRRRLHSLHPRRPH</sequence>
<protein>
    <submittedName>
        <fullName evidence="1">Uncharacterized protein</fullName>
    </submittedName>
</protein>
<comment type="caution">
    <text evidence="1">The sequence shown here is derived from an EMBL/GenBank/DDBJ whole genome shotgun (WGS) entry which is preliminary data.</text>
</comment>
<proteinExistence type="predicted"/>
<name>A0AC60QZV4_IXOPE</name>
<organism evidence="1 2">
    <name type="scientific">Ixodes persulcatus</name>
    <name type="common">Taiga tick</name>
    <dbReference type="NCBI Taxonomy" id="34615"/>
    <lineage>
        <taxon>Eukaryota</taxon>
        <taxon>Metazoa</taxon>
        <taxon>Ecdysozoa</taxon>
        <taxon>Arthropoda</taxon>
        <taxon>Chelicerata</taxon>
        <taxon>Arachnida</taxon>
        <taxon>Acari</taxon>
        <taxon>Parasitiformes</taxon>
        <taxon>Ixodida</taxon>
        <taxon>Ixodoidea</taxon>
        <taxon>Ixodidae</taxon>
        <taxon>Ixodinae</taxon>
        <taxon>Ixodes</taxon>
    </lineage>
</organism>
<dbReference type="Proteomes" id="UP000805193">
    <property type="component" value="Unassembled WGS sequence"/>
</dbReference>
<reference evidence="1 2" key="1">
    <citation type="journal article" date="2020" name="Cell">
        <title>Large-Scale Comparative Analyses of Tick Genomes Elucidate Their Genetic Diversity and Vector Capacities.</title>
        <authorList>
            <consortium name="Tick Genome and Microbiome Consortium (TIGMIC)"/>
            <person name="Jia N."/>
            <person name="Wang J."/>
            <person name="Shi W."/>
            <person name="Du L."/>
            <person name="Sun Y."/>
            <person name="Zhan W."/>
            <person name="Jiang J.F."/>
            <person name="Wang Q."/>
            <person name="Zhang B."/>
            <person name="Ji P."/>
            <person name="Bell-Sakyi L."/>
            <person name="Cui X.M."/>
            <person name="Yuan T.T."/>
            <person name="Jiang B.G."/>
            <person name="Yang W.F."/>
            <person name="Lam T.T."/>
            <person name="Chang Q.C."/>
            <person name="Ding S.J."/>
            <person name="Wang X.J."/>
            <person name="Zhu J.G."/>
            <person name="Ruan X.D."/>
            <person name="Zhao L."/>
            <person name="Wei J.T."/>
            <person name="Ye R.Z."/>
            <person name="Que T.C."/>
            <person name="Du C.H."/>
            <person name="Zhou Y.H."/>
            <person name="Cheng J.X."/>
            <person name="Dai P.F."/>
            <person name="Guo W.B."/>
            <person name="Han X.H."/>
            <person name="Huang E.J."/>
            <person name="Li L.F."/>
            <person name="Wei W."/>
            <person name="Gao Y.C."/>
            <person name="Liu J.Z."/>
            <person name="Shao H.Z."/>
            <person name="Wang X."/>
            <person name="Wang C.C."/>
            <person name="Yang T.C."/>
            <person name="Huo Q.B."/>
            <person name="Li W."/>
            <person name="Chen H.Y."/>
            <person name="Chen S.E."/>
            <person name="Zhou L.G."/>
            <person name="Ni X.B."/>
            <person name="Tian J.H."/>
            <person name="Sheng Y."/>
            <person name="Liu T."/>
            <person name="Pan Y.S."/>
            <person name="Xia L.Y."/>
            <person name="Li J."/>
            <person name="Zhao F."/>
            <person name="Cao W.C."/>
        </authorList>
    </citation>
    <scope>NUCLEOTIDE SEQUENCE [LARGE SCALE GENOMIC DNA]</scope>
    <source>
        <strain evidence="1">Iper-2018</strain>
    </source>
</reference>
<dbReference type="EMBL" id="JABSTQ010001253">
    <property type="protein sequence ID" value="KAG0444917.1"/>
    <property type="molecule type" value="Genomic_DNA"/>
</dbReference>